<comment type="caution">
    <text evidence="5">The sequence shown here is derived from an EMBL/GenBank/DDBJ whole genome shotgun (WGS) entry which is preliminary data.</text>
</comment>
<evidence type="ECO:0000256" key="2">
    <source>
        <dbReference type="ARBA" id="ARBA00023125"/>
    </source>
</evidence>
<dbReference type="InterPro" id="IPR000835">
    <property type="entry name" value="HTH_MarR-typ"/>
</dbReference>
<evidence type="ECO:0000256" key="3">
    <source>
        <dbReference type="ARBA" id="ARBA00023163"/>
    </source>
</evidence>
<proteinExistence type="predicted"/>
<dbReference type="PANTHER" id="PTHR42756:SF1">
    <property type="entry name" value="TRANSCRIPTIONAL REPRESSOR OF EMRAB OPERON"/>
    <property type="match status" value="1"/>
</dbReference>
<reference evidence="5 6" key="1">
    <citation type="submission" date="2020-05" db="EMBL/GenBank/DDBJ databases">
        <title>Azospirillum oleiclasticum sp. nov, a nitrogen-fixing and heavy crude oil-emulsifying bacterium isolated from the crude oil of Yumen Oilfield.</title>
        <authorList>
            <person name="Wu D."/>
            <person name="Cai M."/>
            <person name="Zhang X."/>
        </authorList>
    </citation>
    <scope>NUCLEOTIDE SEQUENCE [LARGE SCALE GENOMIC DNA]</scope>
    <source>
        <strain evidence="5 6">ROY-1-1-2</strain>
    </source>
</reference>
<dbReference type="InterPro" id="IPR036390">
    <property type="entry name" value="WH_DNA-bd_sf"/>
</dbReference>
<gene>
    <name evidence="5" type="ORF">HND93_29505</name>
</gene>
<dbReference type="Pfam" id="PF12802">
    <property type="entry name" value="MarR_2"/>
    <property type="match status" value="1"/>
</dbReference>
<feature type="domain" description="HTH marR-type" evidence="4">
    <location>
        <begin position="3"/>
        <end position="132"/>
    </location>
</feature>
<dbReference type="Gene3D" id="1.10.10.10">
    <property type="entry name" value="Winged helix-like DNA-binding domain superfamily/Winged helix DNA-binding domain"/>
    <property type="match status" value="1"/>
</dbReference>
<evidence type="ECO:0000256" key="1">
    <source>
        <dbReference type="ARBA" id="ARBA00023015"/>
    </source>
</evidence>
<keyword evidence="3" id="KW-0804">Transcription</keyword>
<evidence type="ECO:0000313" key="6">
    <source>
        <dbReference type="Proteomes" id="UP000584642"/>
    </source>
</evidence>
<accession>A0ABX2TL49</accession>
<protein>
    <submittedName>
        <fullName evidence="5">Winged helix-turn-helix transcriptional regulator</fullName>
    </submittedName>
</protein>
<dbReference type="Proteomes" id="UP000584642">
    <property type="component" value="Unassembled WGS sequence"/>
</dbReference>
<keyword evidence="2" id="KW-0238">DNA-binding</keyword>
<dbReference type="PROSITE" id="PS50995">
    <property type="entry name" value="HTH_MARR_2"/>
    <property type="match status" value="1"/>
</dbReference>
<organism evidence="5 6">
    <name type="scientific">Azospirillum oleiclasticum</name>
    <dbReference type="NCBI Taxonomy" id="2735135"/>
    <lineage>
        <taxon>Bacteria</taxon>
        <taxon>Pseudomonadati</taxon>
        <taxon>Pseudomonadota</taxon>
        <taxon>Alphaproteobacteria</taxon>
        <taxon>Rhodospirillales</taxon>
        <taxon>Azospirillaceae</taxon>
        <taxon>Azospirillum</taxon>
    </lineage>
</organism>
<dbReference type="EMBL" id="JABFDB010000032">
    <property type="protein sequence ID" value="NYZ23858.1"/>
    <property type="molecule type" value="Genomic_DNA"/>
</dbReference>
<evidence type="ECO:0000259" key="4">
    <source>
        <dbReference type="PROSITE" id="PS50995"/>
    </source>
</evidence>
<dbReference type="RefSeq" id="WP_180285638.1">
    <property type="nucleotide sequence ID" value="NZ_JABFDB010000032.1"/>
</dbReference>
<keyword evidence="1" id="KW-0805">Transcription regulation</keyword>
<keyword evidence="6" id="KW-1185">Reference proteome</keyword>
<dbReference type="InterPro" id="IPR036388">
    <property type="entry name" value="WH-like_DNA-bd_sf"/>
</dbReference>
<dbReference type="SMART" id="SM00347">
    <property type="entry name" value="HTH_MARR"/>
    <property type="match status" value="1"/>
</dbReference>
<name>A0ABX2TL49_9PROT</name>
<evidence type="ECO:0000313" key="5">
    <source>
        <dbReference type="EMBL" id="NYZ23858.1"/>
    </source>
</evidence>
<sequence>MSTPCHCTRLRMATRKVAARYDAALEPTGINVAQYAMLRAIERRQPVSLTELGRALDLDRSTMGRNIRVVEKLGLVATGRGDDQRESVVRLTDHGATVLRKAGPLWEGCQTDIEARIGAERLQALADINTLL</sequence>
<dbReference type="SUPFAM" id="SSF46785">
    <property type="entry name" value="Winged helix' DNA-binding domain"/>
    <property type="match status" value="1"/>
</dbReference>
<dbReference type="PANTHER" id="PTHR42756">
    <property type="entry name" value="TRANSCRIPTIONAL REGULATOR, MARR"/>
    <property type="match status" value="1"/>
</dbReference>